<dbReference type="PANTHER" id="PTHR11412">
    <property type="entry name" value="MACROGLOBULIN / COMPLEMENT"/>
    <property type="match status" value="1"/>
</dbReference>
<reference evidence="4" key="2">
    <citation type="submission" date="2022-10" db="EMBL/GenBank/DDBJ databases">
        <authorList>
            <consortium name="ENA_rothamsted_submissions"/>
            <consortium name="culmorum"/>
            <person name="King R."/>
        </authorList>
    </citation>
    <scope>NUCLEOTIDE SEQUENCE</scope>
</reference>
<keyword evidence="1" id="KW-0732">Signal</keyword>
<protein>
    <recommendedName>
        <fullName evidence="3">Alpha-2-macroglobulin bait region domain-containing protein</fullName>
    </recommendedName>
</protein>
<dbReference type="InterPro" id="IPR050473">
    <property type="entry name" value="A2M/Complement_sys"/>
</dbReference>
<dbReference type="Gene3D" id="2.60.40.1930">
    <property type="match status" value="2"/>
</dbReference>
<dbReference type="InterPro" id="IPR041555">
    <property type="entry name" value="MG3"/>
</dbReference>
<dbReference type="Proteomes" id="UP001153620">
    <property type="component" value="Chromosome 4"/>
</dbReference>
<keyword evidence="5" id="KW-1185">Reference proteome</keyword>
<dbReference type="Pfam" id="PF01835">
    <property type="entry name" value="MG2"/>
    <property type="match status" value="1"/>
</dbReference>
<dbReference type="GO" id="GO:0004866">
    <property type="term" value="F:endopeptidase inhibitor activity"/>
    <property type="evidence" value="ECO:0007669"/>
    <property type="project" value="InterPro"/>
</dbReference>
<organism evidence="4 5">
    <name type="scientific">Chironomus riparius</name>
    <dbReference type="NCBI Taxonomy" id="315576"/>
    <lineage>
        <taxon>Eukaryota</taxon>
        <taxon>Metazoa</taxon>
        <taxon>Ecdysozoa</taxon>
        <taxon>Arthropoda</taxon>
        <taxon>Hexapoda</taxon>
        <taxon>Insecta</taxon>
        <taxon>Pterygota</taxon>
        <taxon>Neoptera</taxon>
        <taxon>Endopterygota</taxon>
        <taxon>Diptera</taxon>
        <taxon>Nematocera</taxon>
        <taxon>Chironomoidea</taxon>
        <taxon>Chironomidae</taxon>
        <taxon>Chironominae</taxon>
        <taxon>Chironomus</taxon>
    </lineage>
</organism>
<dbReference type="InterPro" id="IPR011625">
    <property type="entry name" value="A2M_N_BRD"/>
</dbReference>
<dbReference type="Gene3D" id="2.60.40.1940">
    <property type="match status" value="1"/>
</dbReference>
<evidence type="ECO:0000256" key="1">
    <source>
        <dbReference type="ARBA" id="ARBA00022729"/>
    </source>
</evidence>
<dbReference type="Gene3D" id="2.20.130.20">
    <property type="match status" value="2"/>
</dbReference>
<feature type="domain" description="Alpha-2-macroglobulin bait region" evidence="3">
    <location>
        <begin position="398"/>
        <end position="533"/>
    </location>
</feature>
<dbReference type="Pfam" id="PF07703">
    <property type="entry name" value="A2M_BRD"/>
    <property type="match status" value="1"/>
</dbReference>
<dbReference type="OrthoDB" id="9998011at2759"/>
<reference evidence="4" key="1">
    <citation type="submission" date="2022-01" db="EMBL/GenBank/DDBJ databases">
        <authorList>
            <person name="King R."/>
        </authorList>
    </citation>
    <scope>NUCLEOTIDE SEQUENCE</scope>
</reference>
<evidence type="ECO:0000313" key="4">
    <source>
        <dbReference type="EMBL" id="CAG9810255.1"/>
    </source>
</evidence>
<accession>A0A9N9S8J7</accession>
<dbReference type="Pfam" id="PF17791">
    <property type="entry name" value="MG3"/>
    <property type="match status" value="1"/>
</dbReference>
<dbReference type="EMBL" id="OU895880">
    <property type="protein sequence ID" value="CAG9810255.1"/>
    <property type="molecule type" value="Genomic_DNA"/>
</dbReference>
<evidence type="ECO:0000256" key="2">
    <source>
        <dbReference type="ARBA" id="ARBA00022966"/>
    </source>
</evidence>
<dbReference type="PANTHER" id="PTHR11412:SF136">
    <property type="entry name" value="CD109 ANTIGEN"/>
    <property type="match status" value="1"/>
</dbReference>
<dbReference type="InterPro" id="IPR001599">
    <property type="entry name" value="Macroglobln_a2"/>
</dbReference>
<keyword evidence="2" id="KW-0882">Thioester bond</keyword>
<dbReference type="InterPro" id="IPR002890">
    <property type="entry name" value="MG2"/>
</dbReference>
<evidence type="ECO:0000313" key="5">
    <source>
        <dbReference type="Proteomes" id="UP001153620"/>
    </source>
</evidence>
<name>A0A9N9S8J7_9DIPT</name>
<dbReference type="AlphaFoldDB" id="A0A9N9S8J7"/>
<evidence type="ECO:0000259" key="3">
    <source>
        <dbReference type="SMART" id="SM01359"/>
    </source>
</evidence>
<dbReference type="Pfam" id="PF00207">
    <property type="entry name" value="A2M"/>
    <property type="match status" value="1"/>
</dbReference>
<dbReference type="SMART" id="SM01359">
    <property type="entry name" value="A2M_N_2"/>
    <property type="match status" value="1"/>
</dbReference>
<sequence>MLVRAVNETTELSMQFRTSNITIQLLDDQHFMFKYPTKSFRNAKSLNLAVTLYRNKKELNKTIHECSTQEMEVKPEKLDFHIFIQLNKPIFKPGDDVRFRIIVIDKDMKPYQMNTIDVKAIDPYNRTIQRFDDLEDRNFGIFGDTFSLSRNTIFGDWKLQVVVNKQSHLGASKIFPVQKYNLPLFAVNIETSSRYYLPESRIIISIIARYSFGDFVTGNADLIIKDVEANQTYFQQSFENITGIKSIALNVQDDLSIKIINRIDLQATVTFTEPETGIKSNKSALFSIHPDATIKMTPVHPKDFIPGLPFDMNLIIKNWKNESIETDEEAQIDYTYKLADGSSKKISNRPDIRKGIAKQEAIVPKDTVEFDINAKFLNSKTYRMKVGVEKNEIGLDRLSVDYSPKNPNLNDSIEIFIKGEGQLSKIIIVIMSKYGMQDAKLIDCKLQIVCTFELEVVEDMMPQFTVDAYFVKGKDLVAHGSVDIRTADLGPNHLKMKLSSRKVKPKSAVKMSFDTSENSQIYLLAINQRLRFLREGNDVTSNDIIEKFSELSPKTEILMDDMTSWHICSPEELIRVESGRDVTSSHSSNSITSNFDDDFMNDYDSNDIDVDEVEYLMETPDMPIEDGLLREYFPEVWIFEDFEAENSTVDKVFRVPDSMTSWHISAISVHDEKGKKRVLLLLIHSN</sequence>
<gene>
    <name evidence="4" type="ORF">CHIRRI_LOCUS13072</name>
</gene>
<proteinExistence type="predicted"/>